<reference evidence="2" key="1">
    <citation type="submission" date="2011-08" db="EMBL/GenBank/DDBJ databases">
        <authorList>
            <person name="Rombauts S."/>
        </authorList>
    </citation>
    <scope>NUCLEOTIDE SEQUENCE</scope>
    <source>
        <strain evidence="2">London</strain>
    </source>
</reference>
<proteinExistence type="predicted"/>
<accession>T1KQQ3</accession>
<dbReference type="EnsemblMetazoa" id="tetur18g00750.1">
    <property type="protein sequence ID" value="tetur18g00750.1"/>
    <property type="gene ID" value="tetur18g00750"/>
</dbReference>
<evidence type="ECO:0000313" key="2">
    <source>
        <dbReference type="Proteomes" id="UP000015104"/>
    </source>
</evidence>
<dbReference type="EMBL" id="CAEY01000378">
    <property type="status" value="NOT_ANNOTATED_CDS"/>
    <property type="molecule type" value="Genomic_DNA"/>
</dbReference>
<reference evidence="1" key="2">
    <citation type="submission" date="2015-06" db="UniProtKB">
        <authorList>
            <consortium name="EnsemblMetazoa"/>
        </authorList>
    </citation>
    <scope>IDENTIFICATION</scope>
</reference>
<keyword evidence="2" id="KW-1185">Reference proteome</keyword>
<evidence type="ECO:0000313" key="1">
    <source>
        <dbReference type="EnsemblMetazoa" id="tetur18g00750.1"/>
    </source>
</evidence>
<dbReference type="Proteomes" id="UP000015104">
    <property type="component" value="Unassembled WGS sequence"/>
</dbReference>
<name>T1KQQ3_TETUR</name>
<dbReference type="AlphaFoldDB" id="T1KQQ3"/>
<protein>
    <submittedName>
        <fullName evidence="1">Uncharacterized protein</fullName>
    </submittedName>
</protein>
<organism evidence="1 2">
    <name type="scientific">Tetranychus urticae</name>
    <name type="common">Two-spotted spider mite</name>
    <dbReference type="NCBI Taxonomy" id="32264"/>
    <lineage>
        <taxon>Eukaryota</taxon>
        <taxon>Metazoa</taxon>
        <taxon>Ecdysozoa</taxon>
        <taxon>Arthropoda</taxon>
        <taxon>Chelicerata</taxon>
        <taxon>Arachnida</taxon>
        <taxon>Acari</taxon>
        <taxon>Acariformes</taxon>
        <taxon>Trombidiformes</taxon>
        <taxon>Prostigmata</taxon>
        <taxon>Eleutherengona</taxon>
        <taxon>Raphignathae</taxon>
        <taxon>Tetranychoidea</taxon>
        <taxon>Tetranychidae</taxon>
        <taxon>Tetranychus</taxon>
    </lineage>
</organism>
<sequence length="56" mass="5786">MNAYMIAADIPVAPSMATPWGSRLSDCSAESPIESTLNSKGLSDAAIGVLLMSNDN</sequence>
<dbReference type="HOGENOM" id="CLU_3016829_0_0_1"/>